<name>A0A069D8F0_9BACE</name>
<dbReference type="Pfam" id="PF12771">
    <property type="entry name" value="SusD-like_2"/>
    <property type="match status" value="1"/>
</dbReference>
<dbReference type="OrthoDB" id="1109828at2"/>
<proteinExistence type="predicted"/>
<dbReference type="SUPFAM" id="SSF48452">
    <property type="entry name" value="TPR-like"/>
    <property type="match status" value="1"/>
</dbReference>
<keyword evidence="2" id="KW-1185">Reference proteome</keyword>
<dbReference type="STRING" id="1121097.GCA_000428125_01557"/>
<dbReference type="Pfam" id="PF12741">
    <property type="entry name" value="SusD-like"/>
    <property type="match status" value="1"/>
</dbReference>
<dbReference type="PROSITE" id="PS51257">
    <property type="entry name" value="PROKAR_LIPOPROTEIN"/>
    <property type="match status" value="1"/>
</dbReference>
<organism evidence="1 2">
    <name type="scientific">Bacteroides graminisolvens DSM 19988 = JCM 15093</name>
    <dbReference type="NCBI Taxonomy" id="1121097"/>
    <lineage>
        <taxon>Bacteria</taxon>
        <taxon>Pseudomonadati</taxon>
        <taxon>Bacteroidota</taxon>
        <taxon>Bacteroidia</taxon>
        <taxon>Bacteroidales</taxon>
        <taxon>Bacteroidaceae</taxon>
        <taxon>Bacteroides</taxon>
    </lineage>
</organism>
<evidence type="ECO:0008006" key="3">
    <source>
        <dbReference type="Google" id="ProtNLM"/>
    </source>
</evidence>
<dbReference type="InterPro" id="IPR024302">
    <property type="entry name" value="SusD-like"/>
</dbReference>
<gene>
    <name evidence="1" type="ORF">JCM15093_1672</name>
</gene>
<evidence type="ECO:0000313" key="2">
    <source>
        <dbReference type="Proteomes" id="UP000027601"/>
    </source>
</evidence>
<protein>
    <recommendedName>
        <fullName evidence="3">SusD/RagB family nutrient-binding outer membrane lipoprotein</fullName>
    </recommendedName>
</protein>
<dbReference type="eggNOG" id="COG4198">
    <property type="taxonomic scope" value="Bacteria"/>
</dbReference>
<sequence length="560" mass="63254">MKHYQSYIIMIWVACAVFFSACSDEYMEKMNTDPSKAATIDPNAQLTTAQLQTYGDLGMVEIYRNYLYAFNQHLMGCWNTTNYGGRHTVDNSEMSRIWTSFYPMAIKNITDAQHRTADDAKKVNINSVLRVYRVYLMSIITDIYGDVPYSEAGKGFIEGKYNPKYDKQEDIYNDFFLELTAAVANLDASKDPITGDVIFNGDVAKWKKLANSLRLRFAMRISNAAPQKAQEEFEKAIQADGGIFENADDDALIKYMDISFSFGQEAYSDYRGNALSQLLFGNDPANNPSYLCSTLFNQLNNTGDPRTFRMARFYYDGLMSSTSPANRVDLTDEMITKNIKFQPRDPGAYSWEPWPTGYDSDVLKELAKNNAAVNPSVARETEPKLANNFLKGSNPGVVMTSAEVKFLLAEAKLKGWNVGSASVNDLYKQGVRASMDFLTKSYGCPAVSDEDFNEFMQKNGIGYTNEQKKEAINTQAWILHFTNPAECWANVRRSGYPKLKSPEAYGFGQFLTGGAEIPVRLCYPVLESSYNKESYNEALSRMGGTDSWYTHVWWDKDITE</sequence>
<reference evidence="1 2" key="1">
    <citation type="journal article" date="2015" name="Microbes Environ.">
        <title>Distribution and evolution of nitrogen fixation genes in the phylum bacteroidetes.</title>
        <authorList>
            <person name="Inoue J."/>
            <person name="Oshima K."/>
            <person name="Suda W."/>
            <person name="Sakamoto M."/>
            <person name="Iino T."/>
            <person name="Noda S."/>
            <person name="Hongoh Y."/>
            <person name="Hattori M."/>
            <person name="Ohkuma M."/>
        </authorList>
    </citation>
    <scope>NUCLEOTIDE SEQUENCE [LARGE SCALE GENOMIC DNA]</scope>
    <source>
        <strain evidence="1 2">JCM 15093</strain>
    </source>
</reference>
<evidence type="ECO:0000313" key="1">
    <source>
        <dbReference type="EMBL" id="GAK36504.1"/>
    </source>
</evidence>
<dbReference type="Gene3D" id="1.25.40.390">
    <property type="match status" value="1"/>
</dbReference>
<dbReference type="EMBL" id="BAJS01000007">
    <property type="protein sequence ID" value="GAK36504.1"/>
    <property type="molecule type" value="Genomic_DNA"/>
</dbReference>
<dbReference type="InterPro" id="IPR011990">
    <property type="entry name" value="TPR-like_helical_dom_sf"/>
</dbReference>
<dbReference type="Proteomes" id="UP000027601">
    <property type="component" value="Unassembled WGS sequence"/>
</dbReference>
<dbReference type="AlphaFoldDB" id="A0A069D8F0"/>
<accession>A0A069D8F0</accession>
<dbReference type="RefSeq" id="WP_024996398.1">
    <property type="nucleotide sequence ID" value="NZ_ATZI01000004.1"/>
</dbReference>
<comment type="caution">
    <text evidence="1">The sequence shown here is derived from an EMBL/GenBank/DDBJ whole genome shotgun (WGS) entry which is preliminary data.</text>
</comment>
<dbReference type="InterPro" id="IPR041662">
    <property type="entry name" value="SusD-like_2"/>
</dbReference>